<keyword evidence="3" id="KW-1185">Reference proteome</keyword>
<keyword evidence="1" id="KW-0472">Membrane</keyword>
<sequence>MTTAPPDTRPRPRLHTSTKWLLGVIVLGMTMTVSTRVLGGIDLLPADAVPTSLLLFGLVLGAVLVVGNIIVTEAWTYMAERTGDRQVLRFAARAVTWADVFFTAPGIFLAVISGLFLTEQLGHHDAWVRGAETSFITAGVIWFVLLVPMQNRLAVRAEQDELDEGFTTILHRWYGFGILATAITLVAVGFAVFQPQF</sequence>
<dbReference type="EMBL" id="WBJZ01000010">
    <property type="protein sequence ID" value="KAB1656856.1"/>
    <property type="molecule type" value="Genomic_DNA"/>
</dbReference>
<feature type="transmembrane region" description="Helical" evidence="1">
    <location>
        <begin position="20"/>
        <end position="41"/>
    </location>
</feature>
<feature type="transmembrane region" description="Helical" evidence="1">
    <location>
        <begin position="173"/>
        <end position="193"/>
    </location>
</feature>
<reference evidence="2 3" key="1">
    <citation type="submission" date="2019-09" db="EMBL/GenBank/DDBJ databases">
        <title>Phylogeny of genus Pseudoclavibacter and closely related genus.</title>
        <authorList>
            <person name="Li Y."/>
        </authorList>
    </citation>
    <scope>NUCLEOTIDE SEQUENCE [LARGE SCALE GENOMIC DNA]</scope>
    <source>
        <strain evidence="2 3">DSM 23821</strain>
    </source>
</reference>
<accession>A0A7J5BTP5</accession>
<evidence type="ECO:0000313" key="2">
    <source>
        <dbReference type="EMBL" id="KAB1656856.1"/>
    </source>
</evidence>
<feature type="transmembrane region" description="Helical" evidence="1">
    <location>
        <begin position="127"/>
        <end position="147"/>
    </location>
</feature>
<gene>
    <name evidence="2" type="ORF">F8O01_09415</name>
</gene>
<protein>
    <submittedName>
        <fullName evidence="2">DUF2269 family protein</fullName>
    </submittedName>
</protein>
<evidence type="ECO:0000256" key="1">
    <source>
        <dbReference type="SAM" id="Phobius"/>
    </source>
</evidence>
<feature type="transmembrane region" description="Helical" evidence="1">
    <location>
        <begin position="53"/>
        <end position="78"/>
    </location>
</feature>
<dbReference type="AlphaFoldDB" id="A0A7J5BTP5"/>
<keyword evidence="1" id="KW-1133">Transmembrane helix</keyword>
<proteinExistence type="predicted"/>
<feature type="transmembrane region" description="Helical" evidence="1">
    <location>
        <begin position="90"/>
        <end position="115"/>
    </location>
</feature>
<keyword evidence="1" id="KW-0812">Transmembrane</keyword>
<dbReference type="Pfam" id="PF10027">
    <property type="entry name" value="DUF2269"/>
    <property type="match status" value="1"/>
</dbReference>
<dbReference type="OrthoDB" id="9786302at2"/>
<name>A0A7J5BTP5_9MICO</name>
<evidence type="ECO:0000313" key="3">
    <source>
        <dbReference type="Proteomes" id="UP000467240"/>
    </source>
</evidence>
<dbReference type="Proteomes" id="UP000467240">
    <property type="component" value="Unassembled WGS sequence"/>
</dbReference>
<organism evidence="2 3">
    <name type="scientific">Pseudoclavibacter chungangensis</name>
    <dbReference type="NCBI Taxonomy" id="587635"/>
    <lineage>
        <taxon>Bacteria</taxon>
        <taxon>Bacillati</taxon>
        <taxon>Actinomycetota</taxon>
        <taxon>Actinomycetes</taxon>
        <taxon>Micrococcales</taxon>
        <taxon>Microbacteriaceae</taxon>
        <taxon>Pseudoclavibacter</taxon>
    </lineage>
</organism>
<comment type="caution">
    <text evidence="2">The sequence shown here is derived from an EMBL/GenBank/DDBJ whole genome shotgun (WGS) entry which is preliminary data.</text>
</comment>
<dbReference type="RefSeq" id="WP_158040608.1">
    <property type="nucleotide sequence ID" value="NZ_JACCFV010000001.1"/>
</dbReference>
<dbReference type="InterPro" id="IPR018729">
    <property type="entry name" value="DUF2269_transmembrane"/>
</dbReference>